<dbReference type="PRINTS" id="PR00109">
    <property type="entry name" value="TYRKINASE"/>
</dbReference>
<dbReference type="InterPro" id="IPR001245">
    <property type="entry name" value="Ser-Thr/Tyr_kinase_cat_dom"/>
</dbReference>
<feature type="domain" description="Protein kinase" evidence="1">
    <location>
        <begin position="502"/>
        <end position="876"/>
    </location>
</feature>
<reference evidence="2 3" key="1">
    <citation type="submission" date="2024-01" db="EMBL/GenBank/DDBJ databases">
        <title>The genome of the rayed Mediterranean limpet Patella caerulea (Linnaeus, 1758).</title>
        <authorList>
            <person name="Anh-Thu Weber A."/>
            <person name="Halstead-Nussloch G."/>
        </authorList>
    </citation>
    <scope>NUCLEOTIDE SEQUENCE [LARGE SCALE GENOMIC DNA]</scope>
    <source>
        <strain evidence="2">AATW-2023a</strain>
        <tissue evidence="2">Whole specimen</tissue>
    </source>
</reference>
<dbReference type="GO" id="GO:0035556">
    <property type="term" value="P:intracellular signal transduction"/>
    <property type="evidence" value="ECO:0007669"/>
    <property type="project" value="TreeGrafter"/>
</dbReference>
<dbReference type="InterPro" id="IPR008266">
    <property type="entry name" value="Tyr_kinase_AS"/>
</dbReference>
<dbReference type="GO" id="GO:0005829">
    <property type="term" value="C:cytosol"/>
    <property type="evidence" value="ECO:0007669"/>
    <property type="project" value="TreeGrafter"/>
</dbReference>
<dbReference type="PROSITE" id="PS50011">
    <property type="entry name" value="PROTEIN_KINASE_DOM"/>
    <property type="match status" value="2"/>
</dbReference>
<dbReference type="AlphaFoldDB" id="A0AAN8JPG9"/>
<dbReference type="Proteomes" id="UP001347796">
    <property type="component" value="Unassembled WGS sequence"/>
</dbReference>
<organism evidence="2 3">
    <name type="scientific">Patella caerulea</name>
    <name type="common">Rayed Mediterranean limpet</name>
    <dbReference type="NCBI Taxonomy" id="87958"/>
    <lineage>
        <taxon>Eukaryota</taxon>
        <taxon>Metazoa</taxon>
        <taxon>Spiralia</taxon>
        <taxon>Lophotrochozoa</taxon>
        <taxon>Mollusca</taxon>
        <taxon>Gastropoda</taxon>
        <taxon>Patellogastropoda</taxon>
        <taxon>Patelloidea</taxon>
        <taxon>Patellidae</taxon>
        <taxon>Patella</taxon>
    </lineage>
</organism>
<dbReference type="GO" id="GO:0019221">
    <property type="term" value="P:cytokine-mediated signaling pathway"/>
    <property type="evidence" value="ECO:0007669"/>
    <property type="project" value="TreeGrafter"/>
</dbReference>
<sequence>MTSESATALLGFENSAGTSVGGTSFPAALLEAEEVAVAGVSEEVAVAGVSEEVAVAGVSEEVPVAGVPENSGPVEHQKQNGDVTLSSSDQLTVQFYGTFPPCILFKSQIKPFNVATVCRKVTDHLRKLMKKSEKDDGFFPSTFPVFGLIDAEHKLWLGSPLFISKGDNFFYFRFRFRLKEQISLALLSSFDSMAAKYLFIQCRDDFINNRIKQMYNVDIQQELILGFVAMDLLIPNTSHDYNKMKNKKSSESANETSSLDSREALRNFKFLSLYHRLPKSLRRTFVFPWRYSKLYLNLRSYIRQNTLKFSSAEQIQHTYVRSIYKEVVSYCTETYKAVCLEDGQTVIFSLDLGNSCLQIRAKDKSSEYTGIKLDTVDAIKSTTTDDRRRITLILKNSRPRIFTFDERDGISFISMLDSLCKLSVDYHNNLTEDSFIDSTLPKDLHSFGPMLMNDATNLLKSTVEEWISNKVQVKRLFLIRQSTKEFDTYELMVCNPGKDVNSQRFTRVDEENTGFVYKLPTKDGDKIFKSELEFLNFCKQKYIRQLKPSDVDVMEKDRCVWIKQLFTNEIDYYQDGDREKSATGPQLILEKDFVGEPMGYKDNMYTVFSEVKLHSQEAQKLTMIQLKHQMNGTIKPSTDDLQLLACQLLEFDHVAFVRFYGTTIHPPLGLIVEYPDYGDLRHFLAGIKENGFQDHINLCQIVQAVSKIVSGMQYLNEKKMIHGNLKCENILVHGITTTCIKVRIGDPGLIGFYNKLRLQEPVNFKRIPWIAVELFGDLKKATIESEVYSLSTLIWEAASFGDNPLTILGIQNIDQLKDHFGQGHQLERPDFIKISPCYTSNVNDACNMIWELMIKMWNVVPEDRPNISEISKQLNIIGLNFDDVEEKDLDVDFKNLLPATRILKPDINPTWQDVGKTALIDKKNIKLIKKLGEGHYGVVWLAKYTRPDDTVVDVAYKEMLTHSDQTPTDIQDHRTMFEEEVDLATKLQHPNIVQVVGRCYNPNLVLVMEFVELGSLKGWLKNNVNQPHTPFNDTAKRISLEIAEGMSYLASKKIVHRDLAARNVCLTKELQAKITDFGLAKILKTEKDYYKMKSPKAFSMFWSAPESLGPLCSRGIISSRSDVWSYGVVLWEIFSRGKEPKLIKDYNLAEFVKKLKNGERLPISPTWPTVIQDLIKECWLLNDKERPDFPNIASKLQNERTC</sequence>
<dbReference type="Pfam" id="PF07714">
    <property type="entry name" value="PK_Tyr_Ser-Thr"/>
    <property type="match status" value="2"/>
</dbReference>
<proteinExistence type="predicted"/>
<dbReference type="Gene3D" id="1.10.510.10">
    <property type="entry name" value="Transferase(Phosphotransferase) domain 1"/>
    <property type="match status" value="2"/>
</dbReference>
<dbReference type="EMBL" id="JAZGQO010000008">
    <property type="protein sequence ID" value="KAK6180562.1"/>
    <property type="molecule type" value="Genomic_DNA"/>
</dbReference>
<dbReference type="InterPro" id="IPR051286">
    <property type="entry name" value="JAK"/>
</dbReference>
<dbReference type="InterPro" id="IPR011009">
    <property type="entry name" value="Kinase-like_dom_sf"/>
</dbReference>
<gene>
    <name evidence="2" type="ORF">SNE40_012694</name>
</gene>
<dbReference type="SUPFAM" id="SSF56112">
    <property type="entry name" value="Protein kinase-like (PK-like)"/>
    <property type="match status" value="2"/>
</dbReference>
<evidence type="ECO:0000313" key="3">
    <source>
        <dbReference type="Proteomes" id="UP001347796"/>
    </source>
</evidence>
<dbReference type="CDD" id="cd00192">
    <property type="entry name" value="PTKc"/>
    <property type="match status" value="1"/>
</dbReference>
<dbReference type="InterPro" id="IPR020635">
    <property type="entry name" value="Tyr_kinase_cat_dom"/>
</dbReference>
<keyword evidence="3" id="KW-1185">Reference proteome</keyword>
<dbReference type="PANTHER" id="PTHR45807:SF7">
    <property type="entry name" value="TYROSINE-PROTEIN KINASE HOPSCOTCH"/>
    <property type="match status" value="1"/>
</dbReference>
<evidence type="ECO:0000259" key="1">
    <source>
        <dbReference type="PROSITE" id="PS50011"/>
    </source>
</evidence>
<dbReference type="GO" id="GO:0005126">
    <property type="term" value="F:cytokine receptor binding"/>
    <property type="evidence" value="ECO:0007669"/>
    <property type="project" value="TreeGrafter"/>
</dbReference>
<dbReference type="GO" id="GO:0030154">
    <property type="term" value="P:cell differentiation"/>
    <property type="evidence" value="ECO:0007669"/>
    <property type="project" value="TreeGrafter"/>
</dbReference>
<evidence type="ECO:0000313" key="2">
    <source>
        <dbReference type="EMBL" id="KAK6180562.1"/>
    </source>
</evidence>
<dbReference type="GO" id="GO:0005524">
    <property type="term" value="F:ATP binding"/>
    <property type="evidence" value="ECO:0007669"/>
    <property type="project" value="InterPro"/>
</dbReference>
<dbReference type="GO" id="GO:0004715">
    <property type="term" value="F:non-membrane spanning protein tyrosine kinase activity"/>
    <property type="evidence" value="ECO:0007669"/>
    <property type="project" value="TreeGrafter"/>
</dbReference>
<comment type="caution">
    <text evidence="2">The sequence shown here is derived from an EMBL/GenBank/DDBJ whole genome shotgun (WGS) entry which is preliminary data.</text>
</comment>
<name>A0AAN8JPG9_PATCE</name>
<dbReference type="GO" id="GO:0007259">
    <property type="term" value="P:cell surface receptor signaling pathway via JAK-STAT"/>
    <property type="evidence" value="ECO:0007669"/>
    <property type="project" value="TreeGrafter"/>
</dbReference>
<accession>A0AAN8JPG9</accession>
<dbReference type="PROSITE" id="PS00109">
    <property type="entry name" value="PROTEIN_KINASE_TYR"/>
    <property type="match status" value="1"/>
</dbReference>
<dbReference type="PANTHER" id="PTHR45807">
    <property type="entry name" value="TYROSINE-PROTEIN KINASE HOPSCOTCH"/>
    <property type="match status" value="1"/>
</dbReference>
<dbReference type="InterPro" id="IPR000719">
    <property type="entry name" value="Prot_kinase_dom"/>
</dbReference>
<dbReference type="SMART" id="SM00219">
    <property type="entry name" value="TyrKc"/>
    <property type="match status" value="1"/>
</dbReference>
<feature type="domain" description="Protein kinase" evidence="1">
    <location>
        <begin position="925"/>
        <end position="1201"/>
    </location>
</feature>
<protein>
    <recommendedName>
        <fullName evidence="1">Protein kinase domain-containing protein</fullName>
    </recommendedName>
</protein>